<accession>A0A0H5CBH9</accession>
<organism evidence="1 2">
    <name type="scientific">Cyberlindnera jadinii (strain ATCC 18201 / CBS 1600 / BCRC 20928 / JCM 3617 / NBRC 0987 / NRRL Y-1542)</name>
    <name type="common">Torula yeast</name>
    <name type="synonym">Candida utilis</name>
    <dbReference type="NCBI Taxonomy" id="983966"/>
    <lineage>
        <taxon>Eukaryota</taxon>
        <taxon>Fungi</taxon>
        <taxon>Dikarya</taxon>
        <taxon>Ascomycota</taxon>
        <taxon>Saccharomycotina</taxon>
        <taxon>Saccharomycetes</taxon>
        <taxon>Phaffomycetales</taxon>
        <taxon>Phaffomycetaceae</taxon>
        <taxon>Cyberlindnera</taxon>
    </lineage>
</organism>
<dbReference type="Proteomes" id="UP000038830">
    <property type="component" value="Unassembled WGS sequence"/>
</dbReference>
<dbReference type="GO" id="GO:0006891">
    <property type="term" value="P:intra-Golgi vesicle-mediated transport"/>
    <property type="evidence" value="ECO:0007669"/>
    <property type="project" value="InterPro"/>
</dbReference>
<protein>
    <submittedName>
        <fullName evidence="1">Uncharacterized protein</fullName>
    </submittedName>
</protein>
<dbReference type="GO" id="GO:0005802">
    <property type="term" value="C:trans-Golgi network"/>
    <property type="evidence" value="ECO:0007669"/>
    <property type="project" value="TreeGrafter"/>
</dbReference>
<name>A0A0H5CBH9_CYBJN</name>
<reference evidence="2" key="1">
    <citation type="journal article" date="2015" name="J. Biotechnol.">
        <title>The structure of the Cyberlindnera jadinii genome and its relation to Candida utilis analyzed by the occurrence of single nucleotide polymorphisms.</title>
        <authorList>
            <person name="Rupp O."/>
            <person name="Brinkrolf K."/>
            <person name="Buerth C."/>
            <person name="Kunigo M."/>
            <person name="Schneider J."/>
            <person name="Jaenicke S."/>
            <person name="Goesmann A."/>
            <person name="Puehler A."/>
            <person name="Jaeger K.-E."/>
            <person name="Ernst J.F."/>
        </authorList>
    </citation>
    <scope>NUCLEOTIDE SEQUENCE [LARGE SCALE GENOMIC DNA]</scope>
    <source>
        <strain evidence="2">ATCC 18201 / CBS 1600 / BCRC 20928 / JCM 3617 / NBRC 0987 / NRRL Y-1542</strain>
    </source>
</reference>
<proteinExistence type="predicted"/>
<dbReference type="EMBL" id="CDQK01000002">
    <property type="protein sequence ID" value="CEP21684.1"/>
    <property type="molecule type" value="Genomic_DNA"/>
</dbReference>
<dbReference type="InterPro" id="IPR024662">
    <property type="entry name" value="Trs65"/>
</dbReference>
<dbReference type="GO" id="GO:1990071">
    <property type="term" value="C:TRAPPII protein complex"/>
    <property type="evidence" value="ECO:0007669"/>
    <property type="project" value="InterPro"/>
</dbReference>
<dbReference type="PANTHER" id="PTHR28159">
    <property type="entry name" value="TRAFFICKING PROTEIN PARTICLE COMPLEX II-SPECIFIC SUBUNIT 65"/>
    <property type="match status" value="1"/>
</dbReference>
<dbReference type="PANTHER" id="PTHR28159:SF1">
    <property type="entry name" value="TRAFFICKING PROTEIN PARTICLE COMPLEX II-SPECIFIC SUBUNIT 65"/>
    <property type="match status" value="1"/>
</dbReference>
<dbReference type="AlphaFoldDB" id="A0A0H5CBH9"/>
<evidence type="ECO:0000313" key="2">
    <source>
        <dbReference type="Proteomes" id="UP000038830"/>
    </source>
</evidence>
<sequence length="456" mass="51265">MEDRLVIPDDSTCDATIEALNECKQRELAFFDEVVQGYVVVKRDGTEVVKNPTATVIVRGVNGQSSEVSSVQLELQSSIDCVDLYRISCFVSFPKIKLDEPSLQLTFDCQVEQKAVVVDHSTHILPSGYPADRRNLLSSLKSVTDQYDNILLDSLVKDNKVDNNTLREQQDETVAGPQISGPRQVSLSLEIPIIRLLNLRVRNVRTCPNKVLSTIDIEPSSRAKGYKLSISIDSIKYHFQRAITEKFHVKFPLMLESNDSFSFTFQLDSYELIIYKTLIEVDYSCSQRKIKTKLVTSVDFLSQFTDHSQQSLKQNSLAQAIQIKFIGSKHAKLGHPFYLKVRVVNTSSKARNLVLVFNSTDQNLPSIPKLPTPVYPSLSLLKNYTSSKVRTVGVISLCNEVHFKCDPGRVFDNEITLMGLQLGVYNMHGVKLVDVNTGETINCDKYLEIVVEDAES</sequence>
<evidence type="ECO:0000313" key="1">
    <source>
        <dbReference type="EMBL" id="CEP21684.1"/>
    </source>
</evidence>
<gene>
    <name evidence="1" type="ORF">BN1211_1824</name>
</gene>